<comment type="caution">
    <text evidence="3">The sequence shown here is derived from an EMBL/GenBank/DDBJ whole genome shotgun (WGS) entry which is preliminary data.</text>
</comment>
<feature type="compositionally biased region" description="Acidic residues" evidence="1">
    <location>
        <begin position="610"/>
        <end position="620"/>
    </location>
</feature>
<dbReference type="InterPro" id="IPR011722">
    <property type="entry name" value="Hemimethylated_DNA-bd_dom"/>
</dbReference>
<dbReference type="InterPro" id="IPR001810">
    <property type="entry name" value="F-box_dom"/>
</dbReference>
<proteinExistence type="predicted"/>
<dbReference type="AlphaFoldDB" id="A0A0F4GY84"/>
<protein>
    <submittedName>
        <fullName evidence="3">F-box domain-containing protein</fullName>
    </submittedName>
</protein>
<dbReference type="Pfam" id="PF12937">
    <property type="entry name" value="F-box-like"/>
    <property type="match status" value="1"/>
</dbReference>
<evidence type="ECO:0000256" key="1">
    <source>
        <dbReference type="SAM" id="MobiDB-lite"/>
    </source>
</evidence>
<name>A0A0F4GY84_9PEZI</name>
<dbReference type="STRING" id="1047168.A0A0F4GY84"/>
<dbReference type="InterPro" id="IPR032698">
    <property type="entry name" value="SirB1_N"/>
</dbReference>
<dbReference type="Pfam" id="PF08755">
    <property type="entry name" value="YccV-like"/>
    <property type="match status" value="1"/>
</dbReference>
<dbReference type="Pfam" id="PF13369">
    <property type="entry name" value="Transglut_core2"/>
    <property type="match status" value="1"/>
</dbReference>
<dbReference type="InterPro" id="IPR036047">
    <property type="entry name" value="F-box-like_dom_sf"/>
</dbReference>
<keyword evidence="4" id="KW-1185">Reference proteome</keyword>
<feature type="domain" description="F-box" evidence="2">
    <location>
        <begin position="16"/>
        <end position="62"/>
    </location>
</feature>
<dbReference type="GO" id="GO:0003677">
    <property type="term" value="F:DNA binding"/>
    <property type="evidence" value="ECO:0007669"/>
    <property type="project" value="InterPro"/>
</dbReference>
<dbReference type="SUPFAM" id="SSF81383">
    <property type="entry name" value="F-box domain"/>
    <property type="match status" value="1"/>
</dbReference>
<dbReference type="SUPFAM" id="SSF141255">
    <property type="entry name" value="YccV-like"/>
    <property type="match status" value="1"/>
</dbReference>
<dbReference type="SMART" id="SM00992">
    <property type="entry name" value="YccV-like"/>
    <property type="match status" value="1"/>
</dbReference>
<dbReference type="EMBL" id="LAFY01000075">
    <property type="protein sequence ID" value="KJY02214.1"/>
    <property type="molecule type" value="Genomic_DNA"/>
</dbReference>
<feature type="region of interest" description="Disordered" evidence="1">
    <location>
        <begin position="308"/>
        <end position="348"/>
    </location>
</feature>
<feature type="compositionally biased region" description="Low complexity" evidence="1">
    <location>
        <begin position="590"/>
        <end position="608"/>
    </location>
</feature>
<evidence type="ECO:0000259" key="2">
    <source>
        <dbReference type="PROSITE" id="PS50181"/>
    </source>
</evidence>
<dbReference type="Gene3D" id="1.20.1280.50">
    <property type="match status" value="1"/>
</dbReference>
<organism evidence="3 4">
    <name type="scientific">Zymoseptoria brevis</name>
    <dbReference type="NCBI Taxonomy" id="1047168"/>
    <lineage>
        <taxon>Eukaryota</taxon>
        <taxon>Fungi</taxon>
        <taxon>Dikarya</taxon>
        <taxon>Ascomycota</taxon>
        <taxon>Pezizomycotina</taxon>
        <taxon>Dothideomycetes</taxon>
        <taxon>Dothideomycetidae</taxon>
        <taxon>Mycosphaerellales</taxon>
        <taxon>Mycosphaerellaceae</taxon>
        <taxon>Zymoseptoria</taxon>
    </lineage>
</organism>
<reference evidence="3 4" key="1">
    <citation type="submission" date="2015-03" db="EMBL/GenBank/DDBJ databases">
        <title>RNA-seq based gene annotation and comparative genomics of four Zymoseptoria species reveal species-specific pathogenicity related genes and transposable element activity.</title>
        <authorList>
            <person name="Grandaubert J."/>
            <person name="Bhattacharyya A."/>
            <person name="Stukenbrock E.H."/>
        </authorList>
    </citation>
    <scope>NUCLEOTIDE SEQUENCE [LARGE SCALE GENOMIC DNA]</scope>
    <source>
        <strain evidence="3 4">Zb18110</strain>
    </source>
</reference>
<dbReference type="Gene3D" id="2.30.30.390">
    <property type="entry name" value="Hemimethylated DNA-binding domain"/>
    <property type="match status" value="1"/>
</dbReference>
<feature type="compositionally biased region" description="Basic and acidic residues" evidence="1">
    <location>
        <begin position="621"/>
        <end position="634"/>
    </location>
</feature>
<evidence type="ECO:0000313" key="3">
    <source>
        <dbReference type="EMBL" id="KJY02214.1"/>
    </source>
</evidence>
<dbReference type="OrthoDB" id="28868at2759"/>
<sequence length="669" mass="76737">MASQSAESVPTASRDQAGILRLPDELLEAIVSHLAPTATLAFGTTNSRFNKITYEPLVWRRHCVQTWKHWESKHELEEKLDQPPVQTKWRILYNERKKIDREALELFDQLLLTTQYRYERMEKVAKHGYDVKDLLLRLRDHTPEDAEDYLARTFHADAILGQIHRLRGIDKWQRLHNHQMVKLEEVLGAYDEFVLAGAQGDIQDIDREFNRIAQCISTHVPDFYELSPRRRAVEIAQYLRSAGLVGNNNQDEYHALRNNFISLALFEEPHSSLPLQSVAIYCAVSRRLGLNAKLSNYPQHVHAVVTAPPGITLDGRPTRARSTSSSSTDDESDPNAGETMHMDPWRSSTEVDPQYLRARLLQMGAPSHQHIQHLSPTSTLDIALRTSRNIMTSVQSFRERHRSHANASTSHHYPDIEAAWYAMLWSMLILGDHNPRSSLHRRRQCLPYLIEHFQTHYPWDLSLIETLLPPMFANENEANVLSHLVVAHRSTDRTRKTPQHRTPRTRESVKYKIGTWMRHKRFGYEGFVVGWDATCGAEERWVEQMRVDELSRGREQGFYNVVADDKTIRYVAEENIIALPEDLSSSGTESARPMSSSAPASLSGVSTSADEGDNDSDNGMDSERGHEEDLEVAKKPSAKLMSQAGRYFWKWDQEEGRFMGGLKEEYPDD</sequence>
<dbReference type="PANTHER" id="PTHR31350:SF27">
    <property type="entry name" value="HEMIMETHYLATED DNA-BINDING DOMAIN-CONTAINING PROTEIN"/>
    <property type="match status" value="1"/>
</dbReference>
<accession>A0A0F4GY84</accession>
<feature type="region of interest" description="Disordered" evidence="1">
    <location>
        <begin position="583"/>
        <end position="637"/>
    </location>
</feature>
<gene>
    <name evidence="3" type="ORF">TI39_contig78g00007</name>
</gene>
<evidence type="ECO:0000313" key="4">
    <source>
        <dbReference type="Proteomes" id="UP000033647"/>
    </source>
</evidence>
<dbReference type="Proteomes" id="UP000033647">
    <property type="component" value="Unassembled WGS sequence"/>
</dbReference>
<dbReference type="PANTHER" id="PTHR31350">
    <property type="entry name" value="SI:DKEY-261L7.2"/>
    <property type="match status" value="1"/>
</dbReference>
<dbReference type="NCBIfam" id="TIGR02097">
    <property type="entry name" value="yccV"/>
    <property type="match status" value="1"/>
</dbReference>
<dbReference type="InterPro" id="IPR036623">
    <property type="entry name" value="Hemimethylated_DNA-bd_sf"/>
</dbReference>
<dbReference type="PROSITE" id="PS50181">
    <property type="entry name" value="FBOX"/>
    <property type="match status" value="1"/>
</dbReference>